<proteinExistence type="predicted"/>
<protein>
    <submittedName>
        <fullName evidence="2">Uncharacterized protein</fullName>
    </submittedName>
</protein>
<accession>I0IQU9</accession>
<dbReference type="KEGG" id="lfc:LFE_1972"/>
<dbReference type="PATRIC" id="fig|1162668.3.peg.2336"/>
<sequence length="233" mass="26240">MFSANWLRSSSSSDHLLRAPLDSSHKIPEGTAWKKPLGFIREESRLTLWPVDPYRIFASVRIANSDQRFNHRVITSLIIRVLDITHSPYASGDEFEDQTNHQHWESLFNTASYTFDIALAGATSWYIPLWDSERIFTAFLGGYPTDAPGTFRSILKSNVIRTPSGKVHPGVGILHHHYGQERKESIFIASGDSFLKGASEVDTFHHFPGSSERHLASGPQKNLPSSSEYRSRA</sequence>
<dbReference type="InterPro" id="IPR032585">
    <property type="entry name" value="DUF4912"/>
</dbReference>
<name>I0IQU9_LEPFC</name>
<dbReference type="AlphaFoldDB" id="I0IQU9"/>
<feature type="compositionally biased region" description="Polar residues" evidence="1">
    <location>
        <begin position="219"/>
        <end position="233"/>
    </location>
</feature>
<dbReference type="STRING" id="1162668.LFE_1972"/>
<dbReference type="RefSeq" id="WP_014450132.1">
    <property type="nucleotide sequence ID" value="NC_017094.1"/>
</dbReference>
<evidence type="ECO:0000256" key="1">
    <source>
        <dbReference type="SAM" id="MobiDB-lite"/>
    </source>
</evidence>
<organism evidence="2 3">
    <name type="scientific">Leptospirillum ferrooxidans (strain C2-3)</name>
    <dbReference type="NCBI Taxonomy" id="1162668"/>
    <lineage>
        <taxon>Bacteria</taxon>
        <taxon>Pseudomonadati</taxon>
        <taxon>Nitrospirota</taxon>
        <taxon>Nitrospiria</taxon>
        <taxon>Nitrospirales</taxon>
        <taxon>Nitrospiraceae</taxon>
        <taxon>Leptospirillum</taxon>
    </lineage>
</organism>
<dbReference type="EMBL" id="AP012342">
    <property type="protein sequence ID" value="BAM07648.1"/>
    <property type="molecule type" value="Genomic_DNA"/>
</dbReference>
<keyword evidence="3" id="KW-1185">Reference proteome</keyword>
<feature type="region of interest" description="Disordered" evidence="1">
    <location>
        <begin position="209"/>
        <end position="233"/>
    </location>
</feature>
<dbReference type="Pfam" id="PF16258">
    <property type="entry name" value="DUF4912"/>
    <property type="match status" value="1"/>
</dbReference>
<reference evidence="2 3" key="1">
    <citation type="journal article" date="2012" name="J. Bacteriol.">
        <title>Complete Genome Sequence of Leptospirillum ferrooxidans Strain C2-3, Isolated from a Fresh Volcanic Ash Deposit on the Island of Miyake, Japan.</title>
        <authorList>
            <person name="Fujimura R."/>
            <person name="Sato Y."/>
            <person name="Nishizawa T."/>
            <person name="Oshima K."/>
            <person name="Kim S.-W."/>
            <person name="Hattori M."/>
            <person name="Kamijo T."/>
            <person name="Ohta H."/>
        </authorList>
    </citation>
    <scope>NUCLEOTIDE SEQUENCE [LARGE SCALE GENOMIC DNA]</scope>
    <source>
        <strain evidence="2 3">C2-3</strain>
    </source>
</reference>
<gene>
    <name evidence="2" type="ordered locus">LFE_1972</name>
</gene>
<dbReference type="OrthoDB" id="9816276at2"/>
<reference evidence="3" key="2">
    <citation type="submission" date="2012-03" db="EMBL/GenBank/DDBJ databases">
        <title>The complete genome sequence of the pioneer microbe on fresh volcanic deposit, Leptospirillum ferrooxidans strain C2-3.</title>
        <authorList>
            <person name="Fujimura R."/>
            <person name="Sato Y."/>
            <person name="Nishizawa T."/>
            <person name="Nanba K."/>
            <person name="Oshima K."/>
            <person name="Hattori M."/>
            <person name="Kamijo T."/>
            <person name="Ohta H."/>
        </authorList>
    </citation>
    <scope>NUCLEOTIDE SEQUENCE [LARGE SCALE GENOMIC DNA]</scope>
    <source>
        <strain evidence="3">C2-3</strain>
    </source>
</reference>
<dbReference type="eggNOG" id="COG3330">
    <property type="taxonomic scope" value="Bacteria"/>
</dbReference>
<dbReference type="HOGENOM" id="CLU_1188784_0_0_0"/>
<dbReference type="Proteomes" id="UP000007382">
    <property type="component" value="Chromosome"/>
</dbReference>
<evidence type="ECO:0000313" key="2">
    <source>
        <dbReference type="EMBL" id="BAM07648.1"/>
    </source>
</evidence>
<evidence type="ECO:0000313" key="3">
    <source>
        <dbReference type="Proteomes" id="UP000007382"/>
    </source>
</evidence>